<dbReference type="Proteomes" id="UP000093482">
    <property type="component" value="Unassembled WGS sequence"/>
</dbReference>
<keyword evidence="7" id="KW-1185">Reference proteome</keyword>
<dbReference type="AlphaFoldDB" id="A0A1C0YT37"/>
<dbReference type="EMBL" id="MATO01000038">
    <property type="protein sequence ID" value="OCS90313.1"/>
    <property type="molecule type" value="Genomic_DNA"/>
</dbReference>
<keyword evidence="2" id="KW-0479">Metal-binding</keyword>
<feature type="binding site" evidence="2">
    <location>
        <position position="48"/>
    </location>
    <ligand>
        <name>Fe cation</name>
        <dbReference type="ChEBI" id="CHEBI:24875"/>
    </ligand>
</feature>
<organism evidence="6 7">
    <name type="scientific">Caryophanon latum</name>
    <dbReference type="NCBI Taxonomy" id="33977"/>
    <lineage>
        <taxon>Bacteria</taxon>
        <taxon>Bacillati</taxon>
        <taxon>Bacillota</taxon>
        <taxon>Bacilli</taxon>
        <taxon>Bacillales</taxon>
        <taxon>Caryophanaceae</taxon>
        <taxon>Caryophanon</taxon>
    </lineage>
</organism>
<evidence type="ECO:0000256" key="2">
    <source>
        <dbReference type="PIRSR" id="PIRSR006232-1"/>
    </source>
</evidence>
<dbReference type="Pfam" id="PF05726">
    <property type="entry name" value="Pirin_C"/>
    <property type="match status" value="1"/>
</dbReference>
<dbReference type="OrthoDB" id="321327at2"/>
<sequence>MMRIKQIPLQAGDGRHLHYALQTDDLYDNDPFIILADDRFAHNTFADHPHKGIQTVTYVLDGSLTHYDSKTGGGGRLHVGDFQMMTAGRGIIHNENPDANEDVRVLQLWVNLSSEHKKVDGYYEDLPKANVPRVALKNGHIDVLAGTIDGVSSPLTLLTPFFYGNVELQADAAHTFTIPATYNSYVYVLDGEFTIDGETARAYDFIHLDRSDDEQHVTVHATSNTRFVIFSGEPIKEPIVAQGPFVMNTTEEIQQAFRSYRDGSFLDGKTY</sequence>
<feature type="binding site" evidence="2">
    <location>
        <position position="50"/>
    </location>
    <ligand>
        <name>Fe cation</name>
        <dbReference type="ChEBI" id="CHEBI:24875"/>
    </ligand>
</feature>
<dbReference type="GO" id="GO:0046872">
    <property type="term" value="F:metal ion binding"/>
    <property type="evidence" value="ECO:0007669"/>
    <property type="project" value="UniProtKB-KW"/>
</dbReference>
<dbReference type="PANTHER" id="PTHR13903:SF8">
    <property type="entry name" value="PIRIN"/>
    <property type="match status" value="1"/>
</dbReference>
<comment type="caution">
    <text evidence="6">The sequence shown here is derived from an EMBL/GenBank/DDBJ whole genome shotgun (WGS) entry which is preliminary data.</text>
</comment>
<protein>
    <submittedName>
        <fullName evidence="6">Nuclease PIN</fullName>
    </submittedName>
</protein>
<dbReference type="InterPro" id="IPR014710">
    <property type="entry name" value="RmlC-like_jellyroll"/>
</dbReference>
<feature type="domain" description="Pirin N-terminal" evidence="4">
    <location>
        <begin position="25"/>
        <end position="110"/>
    </location>
</feature>
<evidence type="ECO:0000313" key="6">
    <source>
        <dbReference type="EMBL" id="OCS90313.1"/>
    </source>
</evidence>
<gene>
    <name evidence="6" type="ORF">A6K76_11965</name>
</gene>
<dbReference type="InterPro" id="IPR011051">
    <property type="entry name" value="RmlC_Cupin_sf"/>
</dbReference>
<dbReference type="CDD" id="cd02247">
    <property type="entry name" value="cupin_pirin_C"/>
    <property type="match status" value="1"/>
</dbReference>
<reference evidence="6 7" key="1">
    <citation type="submission" date="2016-07" db="EMBL/GenBank/DDBJ databases">
        <title>Caryophanon latum genome sequencing.</title>
        <authorList>
            <person name="Verma A."/>
            <person name="Pal Y."/>
            <person name="Krishnamurthi S."/>
        </authorList>
    </citation>
    <scope>NUCLEOTIDE SEQUENCE [LARGE SCALE GENOMIC DNA]</scope>
    <source>
        <strain evidence="6 7">DSM 14151</strain>
    </source>
</reference>
<name>A0A1C0YT37_9BACL</name>
<accession>A0A1C0YT37</accession>
<evidence type="ECO:0000259" key="4">
    <source>
        <dbReference type="Pfam" id="PF02678"/>
    </source>
</evidence>
<feature type="binding site" evidence="2">
    <location>
        <position position="93"/>
    </location>
    <ligand>
        <name>Fe cation</name>
        <dbReference type="ChEBI" id="CHEBI:24875"/>
    </ligand>
</feature>
<feature type="domain" description="Pirin C-terminal" evidence="5">
    <location>
        <begin position="165"/>
        <end position="265"/>
    </location>
</feature>
<keyword evidence="2" id="KW-0408">Iron</keyword>
<dbReference type="SUPFAM" id="SSF51182">
    <property type="entry name" value="RmlC-like cupins"/>
    <property type="match status" value="1"/>
</dbReference>
<dbReference type="Pfam" id="PF02678">
    <property type="entry name" value="Pirin"/>
    <property type="match status" value="1"/>
</dbReference>
<dbReference type="Gene3D" id="2.60.120.10">
    <property type="entry name" value="Jelly Rolls"/>
    <property type="match status" value="2"/>
</dbReference>
<comment type="similarity">
    <text evidence="1 3">Belongs to the pirin family.</text>
</comment>
<dbReference type="PIRSF" id="PIRSF006232">
    <property type="entry name" value="Pirin"/>
    <property type="match status" value="1"/>
</dbReference>
<feature type="binding site" evidence="2">
    <location>
        <position position="95"/>
    </location>
    <ligand>
        <name>Fe cation</name>
        <dbReference type="ChEBI" id="CHEBI:24875"/>
    </ligand>
</feature>
<dbReference type="PANTHER" id="PTHR13903">
    <property type="entry name" value="PIRIN-RELATED"/>
    <property type="match status" value="1"/>
</dbReference>
<dbReference type="InterPro" id="IPR008778">
    <property type="entry name" value="Pirin_C_dom"/>
</dbReference>
<evidence type="ECO:0000256" key="1">
    <source>
        <dbReference type="ARBA" id="ARBA00008416"/>
    </source>
</evidence>
<proteinExistence type="inferred from homology"/>
<evidence type="ECO:0000259" key="5">
    <source>
        <dbReference type="Pfam" id="PF05726"/>
    </source>
</evidence>
<evidence type="ECO:0000313" key="7">
    <source>
        <dbReference type="Proteomes" id="UP000093482"/>
    </source>
</evidence>
<dbReference type="InterPro" id="IPR012093">
    <property type="entry name" value="Pirin"/>
</dbReference>
<dbReference type="InterPro" id="IPR003829">
    <property type="entry name" value="Pirin_N_dom"/>
</dbReference>
<comment type="cofactor">
    <cofactor evidence="2">
        <name>Fe cation</name>
        <dbReference type="ChEBI" id="CHEBI:24875"/>
    </cofactor>
    <text evidence="2">Binds 1 Fe cation per subunit.</text>
</comment>
<evidence type="ECO:0000256" key="3">
    <source>
        <dbReference type="RuleBase" id="RU003457"/>
    </source>
</evidence>